<feature type="domain" description="SusD-like N-terminal" evidence="7">
    <location>
        <begin position="315"/>
        <end position="458"/>
    </location>
</feature>
<evidence type="ECO:0000313" key="8">
    <source>
        <dbReference type="EMBL" id="SHH03565.1"/>
    </source>
</evidence>
<comment type="similarity">
    <text evidence="2">Belongs to the SusD family.</text>
</comment>
<comment type="subcellular location">
    <subcellularLocation>
        <location evidence="1">Cell outer membrane</location>
    </subcellularLocation>
</comment>
<accession>A0A1M5PP19</accession>
<reference evidence="9" key="1">
    <citation type="submission" date="2016-11" db="EMBL/GenBank/DDBJ databases">
        <authorList>
            <person name="Varghese N."/>
            <person name="Submissions S."/>
        </authorList>
    </citation>
    <scope>NUCLEOTIDE SEQUENCE [LARGE SCALE GENOMIC DNA]</scope>
    <source>
        <strain evidence="9">DSM 16990</strain>
    </source>
</reference>
<dbReference type="SUPFAM" id="SSF48452">
    <property type="entry name" value="TPR-like"/>
    <property type="match status" value="1"/>
</dbReference>
<dbReference type="InterPro" id="IPR012944">
    <property type="entry name" value="SusD_RagB_dom"/>
</dbReference>
<evidence type="ECO:0000313" key="9">
    <source>
        <dbReference type="Proteomes" id="UP000184287"/>
    </source>
</evidence>
<organism evidence="8 9">
    <name type="scientific">Pedobacter caeni</name>
    <dbReference type="NCBI Taxonomy" id="288992"/>
    <lineage>
        <taxon>Bacteria</taxon>
        <taxon>Pseudomonadati</taxon>
        <taxon>Bacteroidota</taxon>
        <taxon>Sphingobacteriia</taxon>
        <taxon>Sphingobacteriales</taxon>
        <taxon>Sphingobacteriaceae</taxon>
        <taxon>Pedobacter</taxon>
    </lineage>
</organism>
<dbReference type="OrthoDB" id="5903640at2"/>
<dbReference type="InterPro" id="IPR011990">
    <property type="entry name" value="TPR-like_helical_dom_sf"/>
</dbReference>
<dbReference type="GO" id="GO:0009279">
    <property type="term" value="C:cell outer membrane"/>
    <property type="evidence" value="ECO:0007669"/>
    <property type="project" value="UniProtKB-SubCell"/>
</dbReference>
<dbReference type="RefSeq" id="WP_073238985.1">
    <property type="nucleotide sequence ID" value="NZ_FQUQ01000010.1"/>
</dbReference>
<dbReference type="Pfam" id="PF07980">
    <property type="entry name" value="SusD_RagB"/>
    <property type="match status" value="1"/>
</dbReference>
<dbReference type="Gene3D" id="1.25.40.390">
    <property type="match status" value="2"/>
</dbReference>
<keyword evidence="5" id="KW-0998">Cell outer membrane</keyword>
<evidence type="ECO:0000256" key="1">
    <source>
        <dbReference type="ARBA" id="ARBA00004442"/>
    </source>
</evidence>
<dbReference type="AlphaFoldDB" id="A0A1M5PP19"/>
<keyword evidence="9" id="KW-1185">Reference proteome</keyword>
<evidence type="ECO:0000256" key="4">
    <source>
        <dbReference type="ARBA" id="ARBA00023136"/>
    </source>
</evidence>
<evidence type="ECO:0000256" key="2">
    <source>
        <dbReference type="ARBA" id="ARBA00006275"/>
    </source>
</evidence>
<dbReference type="Pfam" id="PF14322">
    <property type="entry name" value="SusD-like_3"/>
    <property type="match status" value="1"/>
</dbReference>
<evidence type="ECO:0000259" key="7">
    <source>
        <dbReference type="Pfam" id="PF14322"/>
    </source>
</evidence>
<feature type="domain" description="RagB/SusD" evidence="6">
    <location>
        <begin position="492"/>
        <end position="601"/>
    </location>
</feature>
<dbReference type="EMBL" id="FQUQ01000010">
    <property type="protein sequence ID" value="SHH03565.1"/>
    <property type="molecule type" value="Genomic_DNA"/>
</dbReference>
<sequence>MKKILLLALSILIFGCSKEKEIKPEETNLTKQQISGIVEKGPFIQGSKVTLIDLDANLNPTGKIYETTTTSDQGTFEFKDITLSSSYAKFSVDGYFFNELTGTLSESRIILNAFSKIGDKKQVNLNLITHLESGRIMKLVKQEKMDFSAARKQAEKEILLSLGIERELSKPADELSITDGNQDASTLLAISLILLHNPAQSDVNLSRLLSIMSNQLEAEGKFNEETKKTFKAYAQNINFDQIKSLLIEKYKLMGKEITVSDDLKTLLASFQLPPIPDKPAFETEEKLIDAWNTATDEYTKFLETYYIIEALYAPGKDYSSIKDSYLSSFYNHTLDSSNPNINRLFANAYRAIYNINSILRFTKKENGNAISRIRKEAPVLLSHIYFILTDTWGDVVMHDPDNTEIILRPIFSPAETVRQYCIQELKKAIDGVDINTQGNTRFGKITAMGNGMLAKYYLQAGNYTEARRYLEALYHSSSFKLAEKQNIFINSSNNETYAGYDGSFGKAFNSPDFNLIAKKGSYPSFMRATETVLNLAELEIQTGNLNNAISYLNIVRVRNQKSKITNGNKEQLTNHLVEEYKENLSMEGVYFSALKRLGKAESVLKIESFRKLFPIPGSEFMYNPDLKQNPGY</sequence>
<keyword evidence="4" id="KW-0472">Membrane</keyword>
<dbReference type="STRING" id="288992.SAMN04488522_11033"/>
<evidence type="ECO:0000256" key="3">
    <source>
        <dbReference type="ARBA" id="ARBA00022729"/>
    </source>
</evidence>
<name>A0A1M5PP19_9SPHI</name>
<dbReference type="Proteomes" id="UP000184287">
    <property type="component" value="Unassembled WGS sequence"/>
</dbReference>
<keyword evidence="3" id="KW-0732">Signal</keyword>
<protein>
    <submittedName>
        <fullName evidence="8">Starch-binding associating with outer membrane</fullName>
    </submittedName>
</protein>
<evidence type="ECO:0000256" key="5">
    <source>
        <dbReference type="ARBA" id="ARBA00023237"/>
    </source>
</evidence>
<evidence type="ECO:0000259" key="6">
    <source>
        <dbReference type="Pfam" id="PF07980"/>
    </source>
</evidence>
<gene>
    <name evidence="8" type="ORF">SAMN04488522_11033</name>
</gene>
<proteinExistence type="inferred from homology"/>
<dbReference type="InterPro" id="IPR033985">
    <property type="entry name" value="SusD-like_N"/>
</dbReference>
<dbReference type="PROSITE" id="PS51257">
    <property type="entry name" value="PROKAR_LIPOPROTEIN"/>
    <property type="match status" value="1"/>
</dbReference>